<dbReference type="AlphaFoldDB" id="A0A6J4H854"/>
<feature type="compositionally biased region" description="Pro residues" evidence="1">
    <location>
        <begin position="12"/>
        <end position="21"/>
    </location>
</feature>
<gene>
    <name evidence="2" type="ORF">AVDCRST_MAG27-178</name>
</gene>
<sequence length="64" mass="6148">MAKEKADDQPKPAAPMEPQFPQPSGVGSGGHGIASGHDPGGTSPGRRTRTGGGSPGGGVKRGGA</sequence>
<dbReference type="EMBL" id="CADCTD010000003">
    <property type="protein sequence ID" value="CAA9215955.1"/>
    <property type="molecule type" value="Genomic_DNA"/>
</dbReference>
<feature type="compositionally biased region" description="Basic and acidic residues" evidence="1">
    <location>
        <begin position="1"/>
        <end position="10"/>
    </location>
</feature>
<evidence type="ECO:0000313" key="2">
    <source>
        <dbReference type="EMBL" id="CAA9215955.1"/>
    </source>
</evidence>
<feature type="compositionally biased region" description="Gly residues" evidence="1">
    <location>
        <begin position="26"/>
        <end position="43"/>
    </location>
</feature>
<reference evidence="2" key="1">
    <citation type="submission" date="2020-02" db="EMBL/GenBank/DDBJ databases">
        <authorList>
            <person name="Meier V. D."/>
        </authorList>
    </citation>
    <scope>NUCLEOTIDE SEQUENCE</scope>
    <source>
        <strain evidence="2">AVDCRST_MAG27</strain>
    </source>
</reference>
<proteinExistence type="predicted"/>
<name>A0A6J4H854_9PROT</name>
<organism evidence="2">
    <name type="scientific">uncultured Craurococcus sp</name>
    <dbReference type="NCBI Taxonomy" id="1135998"/>
    <lineage>
        <taxon>Bacteria</taxon>
        <taxon>Pseudomonadati</taxon>
        <taxon>Pseudomonadota</taxon>
        <taxon>Alphaproteobacteria</taxon>
        <taxon>Acetobacterales</taxon>
        <taxon>Acetobacteraceae</taxon>
        <taxon>Craurococcus</taxon>
        <taxon>environmental samples</taxon>
    </lineage>
</organism>
<evidence type="ECO:0000256" key="1">
    <source>
        <dbReference type="SAM" id="MobiDB-lite"/>
    </source>
</evidence>
<accession>A0A6J4H854</accession>
<feature type="compositionally biased region" description="Gly residues" evidence="1">
    <location>
        <begin position="50"/>
        <end position="64"/>
    </location>
</feature>
<feature type="region of interest" description="Disordered" evidence="1">
    <location>
        <begin position="1"/>
        <end position="64"/>
    </location>
</feature>
<protein>
    <submittedName>
        <fullName evidence="2">Uncharacterized protein</fullName>
    </submittedName>
</protein>